<name>A0A4R2G3M3_9BACT</name>
<feature type="compositionally biased region" description="Acidic residues" evidence="1">
    <location>
        <begin position="535"/>
        <end position="546"/>
    </location>
</feature>
<dbReference type="SMART" id="SM00487">
    <property type="entry name" value="DEXDc"/>
    <property type="match status" value="1"/>
</dbReference>
<accession>A0A4R2G3M3</accession>
<dbReference type="Pfam" id="PF00271">
    <property type="entry name" value="Helicase_C"/>
    <property type="match status" value="1"/>
</dbReference>
<dbReference type="AlphaFoldDB" id="A0A4R2G3M3"/>
<evidence type="ECO:0000313" key="4">
    <source>
        <dbReference type="Proteomes" id="UP000295221"/>
    </source>
</evidence>
<dbReference type="RefSeq" id="WP_132435605.1">
    <property type="nucleotide sequence ID" value="NZ_SLWK01000025.1"/>
</dbReference>
<dbReference type="InterPro" id="IPR027417">
    <property type="entry name" value="P-loop_NTPase"/>
</dbReference>
<gene>
    <name evidence="3" type="ORF">EV194_1252</name>
</gene>
<dbReference type="InterPro" id="IPR014001">
    <property type="entry name" value="Helicase_ATP-bd"/>
</dbReference>
<dbReference type="OrthoDB" id="9758243at2"/>
<organism evidence="3 4">
    <name type="scientific">Natronoflexus pectinivorans</name>
    <dbReference type="NCBI Taxonomy" id="682526"/>
    <lineage>
        <taxon>Bacteria</taxon>
        <taxon>Pseudomonadati</taxon>
        <taxon>Bacteroidota</taxon>
        <taxon>Bacteroidia</taxon>
        <taxon>Marinilabiliales</taxon>
        <taxon>Marinilabiliaceae</taxon>
        <taxon>Natronoflexus</taxon>
    </lineage>
</organism>
<dbReference type="PROSITE" id="PS51192">
    <property type="entry name" value="HELICASE_ATP_BIND_1"/>
    <property type="match status" value="1"/>
</dbReference>
<dbReference type="NCBIfam" id="NF046051">
    <property type="entry name" value="restrict_EcoAI"/>
    <property type="match status" value="1"/>
</dbReference>
<feature type="domain" description="Helicase ATP-binding" evidence="2">
    <location>
        <begin position="162"/>
        <end position="336"/>
    </location>
</feature>
<reference evidence="3 4" key="1">
    <citation type="submission" date="2019-03" db="EMBL/GenBank/DDBJ databases">
        <title>Genomic Encyclopedia of Type Strains, Phase IV (KMG-IV): sequencing the most valuable type-strain genomes for metagenomic binning, comparative biology and taxonomic classification.</title>
        <authorList>
            <person name="Goeker M."/>
        </authorList>
    </citation>
    <scope>NUCLEOTIDE SEQUENCE [LARGE SCALE GENOMIC DNA]</scope>
    <source>
        <strain evidence="3 4">DSM 24179</strain>
    </source>
</reference>
<dbReference type="PANTHER" id="PTHR47396:SF1">
    <property type="entry name" value="ATP-DEPENDENT HELICASE IRC3-RELATED"/>
    <property type="match status" value="1"/>
</dbReference>
<keyword evidence="4" id="KW-1185">Reference proteome</keyword>
<dbReference type="GO" id="GO:0005829">
    <property type="term" value="C:cytosol"/>
    <property type="evidence" value="ECO:0007669"/>
    <property type="project" value="TreeGrafter"/>
</dbReference>
<sequence>MNISEADTRAKFIDPEIQKSGWEDFVIREHYFTDGRKLLGGKRGKRLFVDYLLKYKNVNLAIIEAKRFDKHPTEGLQQAIGYAEKLKVNYVYSTNGKKIYEFDLTTGKGDYIDSFPKPDEIYKRSFDNLTPEKENLLSVPFYLTGDKQPRYYQENAVNKAIEAIANKEDRILLTLATGTGKTFIAFQIVYKLFQKRWNLDNAERRPKILILADRNILADQAINTFNDPFEKDLVKIDGSEIKARNGQVPTNAHIFFAIYQAISEKENIGGYYKQYPADFFDLVIIDECHRGSANEEGSWREILDYFGSTVHLGLTATPKRKDNVDTYQYFGKPVYEYSLKDGINDGYLSPYKVKKIRTNIDSYIYTKDDVVLEGEVEYKKVYKKKDFNKTIIIPKQIDLVAQALLDNINPMEKTIVFCVDQPHALNIRDAINKHKKIADPNYCVRVTSDEGKEGRDLLERFQDNDKDIPVILTSSQMLTTGVDARNVRNIVLVREVNSMVEFKQIVGRGTRLFEGKDFFTIIDFSEEASEKFYDPEWDGLPEEEETGNTGGNTGGGGGNSGGDTGGEPPIVDPPPRPEKIVIELSNGRKLKVIDVETRYIDENGLPLTTKQFLEKLIGFIPDLYDSDAQLRKLWSKPETRDELLQKLADSGIDEEQLESLKILFDAKESDIFDILMHISYTNDIITRKQRAETTRENEPFFEVYENLKARDFLKFILERYEQDGIKELKREKLANLVELNNLGTTKDAAKVFGGLQKLVDAFYKIQELLYAS</sequence>
<dbReference type="GO" id="GO:0016787">
    <property type="term" value="F:hydrolase activity"/>
    <property type="evidence" value="ECO:0007669"/>
    <property type="project" value="InterPro"/>
</dbReference>
<dbReference type="InterPro" id="IPR006935">
    <property type="entry name" value="Helicase/UvrB_N"/>
</dbReference>
<evidence type="ECO:0000256" key="1">
    <source>
        <dbReference type="SAM" id="MobiDB-lite"/>
    </source>
</evidence>
<protein>
    <submittedName>
        <fullName evidence="3">Type I restriction enzyme R subunit</fullName>
    </submittedName>
</protein>
<proteinExistence type="predicted"/>
<dbReference type="InterPro" id="IPR050742">
    <property type="entry name" value="Helicase_Restrict-Modif_Enz"/>
</dbReference>
<dbReference type="Pfam" id="PF04851">
    <property type="entry name" value="ResIII"/>
    <property type="match status" value="1"/>
</dbReference>
<dbReference type="SUPFAM" id="SSF52540">
    <property type="entry name" value="P-loop containing nucleoside triphosphate hydrolases"/>
    <property type="match status" value="2"/>
</dbReference>
<feature type="region of interest" description="Disordered" evidence="1">
    <location>
        <begin position="534"/>
        <end position="577"/>
    </location>
</feature>
<dbReference type="GO" id="GO:0003677">
    <property type="term" value="F:DNA binding"/>
    <property type="evidence" value="ECO:0007669"/>
    <property type="project" value="InterPro"/>
</dbReference>
<evidence type="ECO:0000313" key="3">
    <source>
        <dbReference type="EMBL" id="TCO02198.1"/>
    </source>
</evidence>
<feature type="compositionally biased region" description="Gly residues" evidence="1">
    <location>
        <begin position="548"/>
        <end position="565"/>
    </location>
</feature>
<dbReference type="GO" id="GO:0005524">
    <property type="term" value="F:ATP binding"/>
    <property type="evidence" value="ECO:0007669"/>
    <property type="project" value="InterPro"/>
</dbReference>
<dbReference type="EMBL" id="SLWK01000025">
    <property type="protein sequence ID" value="TCO02198.1"/>
    <property type="molecule type" value="Genomic_DNA"/>
</dbReference>
<dbReference type="CDD" id="cd18032">
    <property type="entry name" value="DEXHc_RE_I_III_res"/>
    <property type="match status" value="1"/>
</dbReference>
<dbReference type="Pfam" id="PF08463">
    <property type="entry name" value="EcoEI_R_C"/>
    <property type="match status" value="1"/>
</dbReference>
<dbReference type="Gene3D" id="3.90.1570.30">
    <property type="match status" value="1"/>
</dbReference>
<comment type="caution">
    <text evidence="3">The sequence shown here is derived from an EMBL/GenBank/DDBJ whole genome shotgun (WGS) entry which is preliminary data.</text>
</comment>
<dbReference type="InterPro" id="IPR001650">
    <property type="entry name" value="Helicase_C-like"/>
</dbReference>
<dbReference type="Gene3D" id="3.40.50.300">
    <property type="entry name" value="P-loop containing nucleotide triphosphate hydrolases"/>
    <property type="match status" value="2"/>
</dbReference>
<dbReference type="GO" id="GO:0006304">
    <property type="term" value="P:DNA modification"/>
    <property type="evidence" value="ECO:0007669"/>
    <property type="project" value="InterPro"/>
</dbReference>
<dbReference type="InterPro" id="IPR013670">
    <property type="entry name" value="EcoEI_R_C_dom"/>
</dbReference>
<dbReference type="PANTHER" id="PTHR47396">
    <property type="entry name" value="TYPE I RESTRICTION ENZYME ECOKI R PROTEIN"/>
    <property type="match status" value="1"/>
</dbReference>
<dbReference type="CDD" id="cd18799">
    <property type="entry name" value="SF2_C_EcoAI-like"/>
    <property type="match status" value="1"/>
</dbReference>
<dbReference type="Proteomes" id="UP000295221">
    <property type="component" value="Unassembled WGS sequence"/>
</dbReference>
<evidence type="ECO:0000259" key="2">
    <source>
        <dbReference type="PROSITE" id="PS51192"/>
    </source>
</evidence>